<evidence type="ECO:0000256" key="1">
    <source>
        <dbReference type="SAM" id="MobiDB-lite"/>
    </source>
</evidence>
<evidence type="ECO:0000313" key="3">
    <source>
        <dbReference type="Proteomes" id="UP000053989"/>
    </source>
</evidence>
<protein>
    <submittedName>
        <fullName evidence="2">Uncharacterized protein</fullName>
    </submittedName>
</protein>
<name>A0A0C3DZB5_9AGAM</name>
<reference evidence="3" key="2">
    <citation type="submission" date="2015-01" db="EMBL/GenBank/DDBJ databases">
        <title>Evolutionary Origins and Diversification of the Mycorrhizal Mutualists.</title>
        <authorList>
            <consortium name="DOE Joint Genome Institute"/>
            <consortium name="Mycorrhizal Genomics Consortium"/>
            <person name="Kohler A."/>
            <person name="Kuo A."/>
            <person name="Nagy L.G."/>
            <person name="Floudas D."/>
            <person name="Copeland A."/>
            <person name="Barry K.W."/>
            <person name="Cichocki N."/>
            <person name="Veneault-Fourrey C."/>
            <person name="LaButti K."/>
            <person name="Lindquist E.A."/>
            <person name="Lipzen A."/>
            <person name="Lundell T."/>
            <person name="Morin E."/>
            <person name="Murat C."/>
            <person name="Riley R."/>
            <person name="Ohm R."/>
            <person name="Sun H."/>
            <person name="Tunlid A."/>
            <person name="Henrissat B."/>
            <person name="Grigoriev I.V."/>
            <person name="Hibbett D.S."/>
            <person name="Martin F."/>
        </authorList>
    </citation>
    <scope>NUCLEOTIDE SEQUENCE [LARGE SCALE GENOMIC DNA]</scope>
    <source>
        <strain evidence="3">Foug A</strain>
    </source>
</reference>
<dbReference type="InParanoid" id="A0A0C3DZB5"/>
<feature type="compositionally biased region" description="Polar residues" evidence="1">
    <location>
        <begin position="92"/>
        <end position="101"/>
    </location>
</feature>
<dbReference type="AlphaFoldDB" id="A0A0C3DZB5"/>
<keyword evidence="3" id="KW-1185">Reference proteome</keyword>
<proteinExistence type="predicted"/>
<feature type="compositionally biased region" description="Polar residues" evidence="1">
    <location>
        <begin position="1"/>
        <end position="12"/>
    </location>
</feature>
<dbReference type="HOGENOM" id="CLU_1171223_0_0_1"/>
<feature type="compositionally biased region" description="Low complexity" evidence="1">
    <location>
        <begin position="53"/>
        <end position="68"/>
    </location>
</feature>
<reference evidence="2 3" key="1">
    <citation type="submission" date="2014-04" db="EMBL/GenBank/DDBJ databases">
        <authorList>
            <consortium name="DOE Joint Genome Institute"/>
            <person name="Kuo A."/>
            <person name="Kohler A."/>
            <person name="Nagy L.G."/>
            <person name="Floudas D."/>
            <person name="Copeland A."/>
            <person name="Barry K.W."/>
            <person name="Cichocki N."/>
            <person name="Veneault-Fourrey C."/>
            <person name="LaButti K."/>
            <person name="Lindquist E.A."/>
            <person name="Lipzen A."/>
            <person name="Lundell T."/>
            <person name="Morin E."/>
            <person name="Murat C."/>
            <person name="Sun H."/>
            <person name="Tunlid A."/>
            <person name="Henrissat B."/>
            <person name="Grigoriev I.V."/>
            <person name="Hibbett D.S."/>
            <person name="Martin F."/>
            <person name="Nordberg H.P."/>
            <person name="Cantor M.N."/>
            <person name="Hua S.X."/>
        </authorList>
    </citation>
    <scope>NUCLEOTIDE SEQUENCE [LARGE SCALE GENOMIC DNA]</scope>
    <source>
        <strain evidence="2 3">Foug A</strain>
    </source>
</reference>
<dbReference type="EMBL" id="KN822051">
    <property type="protein sequence ID" value="KIM61564.1"/>
    <property type="molecule type" value="Genomic_DNA"/>
</dbReference>
<dbReference type="OrthoDB" id="2624884at2759"/>
<feature type="region of interest" description="Disordered" evidence="1">
    <location>
        <begin position="1"/>
        <end position="144"/>
    </location>
</feature>
<sequence length="237" mass="25040">MATASPQKSTFRSRVGTVMRRGSPTAFNVPSLPGLSGSATPPHPDFKSPSTPGSLYRSRRGSTSSYGTPVVRSASRSSFQPREEELMGPTDIWSNQGQSSAPAVIHNFPFADPKPLQSQPVAAPEQASADLSPPEIFPVSRACDPSSPAHDMLISAREQVASPHRPVHEVVSMGPTDIWSNQVQSSAPAVVQDDPFTDPKCSQFQPVVAPEKASADLSPASAIELMGRRAGNVAKSA</sequence>
<evidence type="ECO:0000313" key="2">
    <source>
        <dbReference type="EMBL" id="KIM61564.1"/>
    </source>
</evidence>
<accession>A0A0C3DZB5</accession>
<organism evidence="2 3">
    <name type="scientific">Scleroderma citrinum Foug A</name>
    <dbReference type="NCBI Taxonomy" id="1036808"/>
    <lineage>
        <taxon>Eukaryota</taxon>
        <taxon>Fungi</taxon>
        <taxon>Dikarya</taxon>
        <taxon>Basidiomycota</taxon>
        <taxon>Agaricomycotina</taxon>
        <taxon>Agaricomycetes</taxon>
        <taxon>Agaricomycetidae</taxon>
        <taxon>Boletales</taxon>
        <taxon>Sclerodermatineae</taxon>
        <taxon>Sclerodermataceae</taxon>
        <taxon>Scleroderma</taxon>
    </lineage>
</organism>
<dbReference type="Proteomes" id="UP000053989">
    <property type="component" value="Unassembled WGS sequence"/>
</dbReference>
<gene>
    <name evidence="2" type="ORF">SCLCIDRAFT_25852</name>
</gene>